<dbReference type="Proteomes" id="UP001327288">
    <property type="component" value="Segment"/>
</dbReference>
<protein>
    <submittedName>
        <fullName evidence="1">ORF20</fullName>
    </submittedName>
</protein>
<name>A0ABZ0T460_9ADEN</name>
<reference evidence="2" key="1">
    <citation type="submission" date="2024-05" db="EMBL/GenBank/DDBJ databases">
        <authorList>
            <person name="Karamendin K."/>
            <person name="Kydyrmanov A."/>
            <person name="Kasymbekov Y."/>
            <person name="Nuralibekov S."/>
            <person name="Sabyrzhan T."/>
            <person name="Khan Y."/>
        </authorList>
    </citation>
    <scope>NUCLEOTIDE SEQUENCE [LARGE SCALE GENOMIC DNA]</scope>
</reference>
<sequence length="314" mass="36468">MPLCPSSVLVAAARGCGFHNECGVIWFSLLLPANHSIDETHCLTQLFLTRAASQISFYHRESLYRVQDQLSIVCMARCFKKITYKKTKDYYLVNCIVRVQSALLLLGSEKDEVLHAISRRLFYVPPGLLSQSKQWMIRKGKYLQYQFVTTGFMISEFVCLKLALTTMSYEASHTKIPAYLPFLRTSILFLRPSKRIVTAYVYVRTVNHSSIVTQPVFLRSMLKEYCPEEHWPVLSRGICYLVGVREDSVFDVEQWAFHVHCDYSGIDADCEEECTHCVMSQPLSLFQISQLAYIRYLFLRRRARVARDHKCKFY</sequence>
<dbReference type="EMBL" id="OR529407">
    <property type="protein sequence ID" value="WPS63631.1"/>
    <property type="molecule type" value="Genomic_DNA"/>
</dbReference>
<accession>A0ABZ0T460</accession>
<organism evidence="1 2">
    <name type="scientific">Aviadenovirus sp</name>
    <dbReference type="NCBI Taxonomy" id="2217649"/>
    <lineage>
        <taxon>Viruses</taxon>
        <taxon>Varidnaviria</taxon>
        <taxon>Bamfordvirae</taxon>
        <taxon>Preplasmiviricota</taxon>
        <taxon>Polisuviricotina</taxon>
        <taxon>Pharingeaviricetes</taxon>
        <taxon>Rowavirales</taxon>
        <taxon>Adenoviridae</taxon>
        <taxon>Aviadenovirus</taxon>
    </lineage>
</organism>
<keyword evidence="2" id="KW-1185">Reference proteome</keyword>
<proteinExistence type="predicted"/>
<evidence type="ECO:0000313" key="2">
    <source>
        <dbReference type="Proteomes" id="UP001327288"/>
    </source>
</evidence>
<evidence type="ECO:0000313" key="1">
    <source>
        <dbReference type="EMBL" id="WPS63631.1"/>
    </source>
</evidence>